<reference evidence="2" key="1">
    <citation type="journal article" date="2019" name="Int. J. Syst. Evol. Microbiol.">
        <title>The Global Catalogue of Microorganisms (GCM) 10K type strain sequencing project: providing services to taxonomists for standard genome sequencing and annotation.</title>
        <authorList>
            <consortium name="The Broad Institute Genomics Platform"/>
            <consortium name="The Broad Institute Genome Sequencing Center for Infectious Disease"/>
            <person name="Wu L."/>
            <person name="Ma J."/>
        </authorList>
    </citation>
    <scope>NUCLEOTIDE SEQUENCE [LARGE SCALE GENOMIC DNA]</scope>
    <source>
        <strain evidence="2">JCM 18306</strain>
    </source>
</reference>
<sequence>MLAESALNAVVAPASWRNRRRFTSAMGCKSLSPWGDSPGRTVPDDDGMRAKGVFQEQQKSGKGPVALV</sequence>
<gene>
    <name evidence="1" type="ORF">GCM10023323_55210</name>
</gene>
<proteinExistence type="predicted"/>
<keyword evidence="2" id="KW-1185">Reference proteome</keyword>
<comment type="caution">
    <text evidence="1">The sequence shown here is derived from an EMBL/GenBank/DDBJ whole genome shotgun (WGS) entry which is preliminary data.</text>
</comment>
<evidence type="ECO:0000313" key="2">
    <source>
        <dbReference type="Proteomes" id="UP001499878"/>
    </source>
</evidence>
<dbReference type="Proteomes" id="UP001499878">
    <property type="component" value="Unassembled WGS sequence"/>
</dbReference>
<protein>
    <submittedName>
        <fullName evidence="1">Uncharacterized protein</fullName>
    </submittedName>
</protein>
<evidence type="ECO:0000313" key="1">
    <source>
        <dbReference type="EMBL" id="GAA5213592.1"/>
    </source>
</evidence>
<dbReference type="EMBL" id="BAABJR010000015">
    <property type="protein sequence ID" value="GAA5213592.1"/>
    <property type="molecule type" value="Genomic_DNA"/>
</dbReference>
<accession>A0ABP9T9Y4</accession>
<organism evidence="1 2">
    <name type="scientific">Streptomyces thinghirensis</name>
    <dbReference type="NCBI Taxonomy" id="551547"/>
    <lineage>
        <taxon>Bacteria</taxon>
        <taxon>Bacillati</taxon>
        <taxon>Actinomycetota</taxon>
        <taxon>Actinomycetes</taxon>
        <taxon>Kitasatosporales</taxon>
        <taxon>Streptomycetaceae</taxon>
        <taxon>Streptomyces</taxon>
    </lineage>
</organism>
<name>A0ABP9T9Y4_9ACTN</name>